<sequence length="229" mass="25793">MSDRITLDPTLDPWERQPGETPKRHSRFLVFRDLGLTRTLAKASDQLALSYSHVRALAAQYRWQDRAAAWDAHQQQQYTAEMEEERRKSARDDAKILRIMTGMVGQALPHIQQQVGSMTVMEFTRFVETTMRLRRNLFGDPTETIAVTGPGGDPLTVQVEEFQKLPPEQRRVRLAELAATVARRAHALDDTDDEDDGTYDPGDDQDDDEPGEAAGERGAEPVDEDSGES</sequence>
<organism evidence="2 3">
    <name type="scientific">Streptomyces griseofuscus</name>
    <dbReference type="NCBI Taxonomy" id="146922"/>
    <lineage>
        <taxon>Bacteria</taxon>
        <taxon>Bacillati</taxon>
        <taxon>Actinomycetota</taxon>
        <taxon>Actinomycetes</taxon>
        <taxon>Kitasatosporales</taxon>
        <taxon>Streptomycetaceae</taxon>
        <taxon>Streptomyces</taxon>
    </lineage>
</organism>
<evidence type="ECO:0000313" key="2">
    <source>
        <dbReference type="EMBL" id="QNT94924.1"/>
    </source>
</evidence>
<feature type="compositionally biased region" description="Basic and acidic residues" evidence="1">
    <location>
        <begin position="13"/>
        <end position="22"/>
    </location>
</feature>
<evidence type="ECO:0000256" key="1">
    <source>
        <dbReference type="SAM" id="MobiDB-lite"/>
    </source>
</evidence>
<proteinExistence type="predicted"/>
<reference evidence="2 3" key="1">
    <citation type="submission" date="2020-04" db="EMBL/GenBank/DDBJ databases">
        <title>Characterization and engineering of Streptomyces griseofuscus DSM40191 as a potential heterologous host for expression of BGCs.</title>
        <authorList>
            <person name="Gren T."/>
            <person name="Whitford C.M."/>
            <person name="Mohite O.S."/>
            <person name="Joergensen T.S."/>
            <person name="Nielsen J.B."/>
            <person name="Lee S.Y."/>
            <person name="Weber T."/>
        </authorList>
    </citation>
    <scope>NUCLEOTIDE SEQUENCE [LARGE SCALE GENOMIC DNA]</scope>
    <source>
        <strain evidence="2 3">DSM 40191</strain>
    </source>
</reference>
<feature type="region of interest" description="Disordered" evidence="1">
    <location>
        <begin position="183"/>
        <end position="229"/>
    </location>
</feature>
<gene>
    <name evidence="2" type="ORF">HEP81_04652</name>
</gene>
<protein>
    <submittedName>
        <fullName evidence="2">Uncharacterized protein</fullName>
    </submittedName>
</protein>
<dbReference type="RefSeq" id="WP_063755212.1">
    <property type="nucleotide sequence ID" value="NZ_CP051006.1"/>
</dbReference>
<dbReference type="GeneID" id="91464203"/>
<dbReference type="KEGG" id="sgf:HEP81_04652"/>
<accession>A0A7H1Q3P4</accession>
<name>A0A7H1Q3P4_9ACTN</name>
<evidence type="ECO:0000313" key="3">
    <source>
        <dbReference type="Proteomes" id="UP000516422"/>
    </source>
</evidence>
<dbReference type="Proteomes" id="UP000516422">
    <property type="component" value="Chromosome"/>
</dbReference>
<dbReference type="EMBL" id="CP051006">
    <property type="protein sequence ID" value="QNT94924.1"/>
    <property type="molecule type" value="Genomic_DNA"/>
</dbReference>
<feature type="region of interest" description="Disordered" evidence="1">
    <location>
        <begin position="1"/>
        <end position="22"/>
    </location>
</feature>
<dbReference type="AlphaFoldDB" id="A0A7H1Q3P4"/>
<feature type="compositionally biased region" description="Acidic residues" evidence="1">
    <location>
        <begin position="190"/>
        <end position="211"/>
    </location>
</feature>